<accession>A0A935K2H7</accession>
<dbReference type="EMBL" id="JADJMS010000017">
    <property type="protein sequence ID" value="MBK7415213.1"/>
    <property type="molecule type" value="Genomic_DNA"/>
</dbReference>
<sequence length="183" mass="20066">MSITITIVTTANRTRRFTQSDPARVSEILDSLKRCTQLFSNRSLIVVSDDSTEIFCPAAITRIEIETDTDLTPYLPPGRNTNIRALGLGETPPPIILDSQTLSIPADFFFEGGDALNAWIAGPRPADAMERTMRITRLFEQPVVFYQPITPGIGLMNPAVMTRSTFGAALTEAPTAAWHVKNA</sequence>
<proteinExistence type="predicted"/>
<comment type="caution">
    <text evidence="1">The sequence shown here is derived from an EMBL/GenBank/DDBJ whole genome shotgun (WGS) entry which is preliminary data.</text>
</comment>
<name>A0A935K2H7_9RHOO</name>
<dbReference type="AlphaFoldDB" id="A0A935K2H7"/>
<dbReference type="Proteomes" id="UP000739411">
    <property type="component" value="Unassembled WGS sequence"/>
</dbReference>
<reference evidence="1 2" key="1">
    <citation type="submission" date="2020-10" db="EMBL/GenBank/DDBJ databases">
        <title>Connecting structure to function with the recovery of over 1000 high-quality activated sludge metagenome-assembled genomes encoding full-length rRNA genes using long-read sequencing.</title>
        <authorList>
            <person name="Singleton C.M."/>
            <person name="Petriglieri F."/>
            <person name="Kristensen J.M."/>
            <person name="Kirkegaard R.H."/>
            <person name="Michaelsen T.Y."/>
            <person name="Andersen M.H."/>
            <person name="Karst S.M."/>
            <person name="Dueholm M.S."/>
            <person name="Nielsen P.H."/>
            <person name="Albertsen M."/>
        </authorList>
    </citation>
    <scope>NUCLEOTIDE SEQUENCE [LARGE SCALE GENOMIC DNA]</scope>
    <source>
        <strain evidence="1">EsbW_18-Q3-R4-48_BATAC.463</strain>
    </source>
</reference>
<evidence type="ECO:0000313" key="2">
    <source>
        <dbReference type="Proteomes" id="UP000739411"/>
    </source>
</evidence>
<gene>
    <name evidence="1" type="ORF">IPJ38_09035</name>
</gene>
<evidence type="ECO:0000313" key="1">
    <source>
        <dbReference type="EMBL" id="MBK7415213.1"/>
    </source>
</evidence>
<protein>
    <submittedName>
        <fullName evidence="1">Uncharacterized protein</fullName>
    </submittedName>
</protein>
<organism evidence="1 2">
    <name type="scientific">Candidatus Dechloromonas phosphorivorans</name>
    <dbReference type="NCBI Taxonomy" id="2899244"/>
    <lineage>
        <taxon>Bacteria</taxon>
        <taxon>Pseudomonadati</taxon>
        <taxon>Pseudomonadota</taxon>
        <taxon>Betaproteobacteria</taxon>
        <taxon>Rhodocyclales</taxon>
        <taxon>Azonexaceae</taxon>
        <taxon>Dechloromonas</taxon>
    </lineage>
</organism>